<dbReference type="RefSeq" id="WP_074749546.1">
    <property type="nucleotide sequence ID" value="NZ_FNCO01000001.1"/>
</dbReference>
<evidence type="ECO:0000256" key="1">
    <source>
        <dbReference type="ARBA" id="ARBA00004141"/>
    </source>
</evidence>
<dbReference type="Gene3D" id="1.20.1250.20">
    <property type="entry name" value="MFS general substrate transporter like domains"/>
    <property type="match status" value="1"/>
</dbReference>
<feature type="transmembrane region" description="Helical" evidence="5">
    <location>
        <begin position="241"/>
        <end position="260"/>
    </location>
</feature>
<protein>
    <submittedName>
        <fullName evidence="7">Predicted arabinose efflux permease, MFS family</fullName>
    </submittedName>
</protein>
<feature type="transmembrane region" description="Helical" evidence="5">
    <location>
        <begin position="145"/>
        <end position="168"/>
    </location>
</feature>
<dbReference type="Pfam" id="PF07690">
    <property type="entry name" value="MFS_1"/>
    <property type="match status" value="1"/>
</dbReference>
<evidence type="ECO:0000256" key="5">
    <source>
        <dbReference type="SAM" id="Phobius"/>
    </source>
</evidence>
<accession>A0A1G7RNW9</accession>
<dbReference type="PROSITE" id="PS50850">
    <property type="entry name" value="MFS"/>
    <property type="match status" value="1"/>
</dbReference>
<dbReference type="SUPFAM" id="SSF103473">
    <property type="entry name" value="MFS general substrate transporter"/>
    <property type="match status" value="1"/>
</dbReference>
<dbReference type="STRING" id="89065.SAMN05216605_101208"/>
<dbReference type="InterPro" id="IPR036259">
    <property type="entry name" value="MFS_trans_sf"/>
</dbReference>
<feature type="transmembrane region" description="Helical" evidence="5">
    <location>
        <begin position="329"/>
        <end position="352"/>
    </location>
</feature>
<dbReference type="PROSITE" id="PS00217">
    <property type="entry name" value="SUGAR_TRANSPORT_2"/>
    <property type="match status" value="1"/>
</dbReference>
<dbReference type="Proteomes" id="UP000182894">
    <property type="component" value="Unassembled WGS sequence"/>
</dbReference>
<feature type="transmembrane region" description="Helical" evidence="5">
    <location>
        <begin position="113"/>
        <end position="133"/>
    </location>
</feature>
<evidence type="ECO:0000259" key="6">
    <source>
        <dbReference type="PROSITE" id="PS50850"/>
    </source>
</evidence>
<keyword evidence="4 5" id="KW-0472">Membrane</keyword>
<sequence length="418" mass="43629">MNTDSVSGSAANMPMATAQWGIVGLCMLFNLIDGLDVMAMAFTAGSVAEEWSLNGVQTGMLLSAGLVGMACGSIVAAPIAVRHGRHRLLVISLLLSGVGMLISFKSPGIGPLLSARFMTGIGVGVMLVMANVLTYEHASPDRRGLAVALQSMAFALGAVLCGALAHGLNDTAGWRYVFLTGGCITLGAAVIAACCFRESRHGQAFSHDTRERPLHGEDPPRMMRKDAYRLLFSAEQWQKTASLALAFFLLMFGFYFVMSWTPTLLMQSGFSEHNGAAGGMLLNAGGMLGALTVGLGANRFGCRQLLLGCLLLNTGLMAIMVPVTQVPGLSIAAGCLAGLLLNGAVAALYNLTAQAFTAPLRTSGVGLVLATARLGAILSPAVAGLLLDSGWTHQGLFTFYAGSQLLASLLLWFPGRRA</sequence>
<proteinExistence type="predicted"/>
<dbReference type="InterPro" id="IPR005829">
    <property type="entry name" value="Sugar_transporter_CS"/>
</dbReference>
<reference evidence="8" key="1">
    <citation type="submission" date="2016-10" db="EMBL/GenBank/DDBJ databases">
        <authorList>
            <person name="Varghese N."/>
            <person name="Submissions S."/>
        </authorList>
    </citation>
    <scope>NUCLEOTIDE SEQUENCE [LARGE SCALE GENOMIC DNA]</scope>
    <source>
        <strain evidence="8">ATCC 700689</strain>
    </source>
</reference>
<keyword evidence="2 5" id="KW-0812">Transmembrane</keyword>
<evidence type="ECO:0000256" key="3">
    <source>
        <dbReference type="ARBA" id="ARBA00022989"/>
    </source>
</evidence>
<keyword evidence="3 5" id="KW-1133">Transmembrane helix</keyword>
<feature type="transmembrane region" description="Helical" evidence="5">
    <location>
        <begin position="60"/>
        <end position="81"/>
    </location>
</feature>
<evidence type="ECO:0000256" key="2">
    <source>
        <dbReference type="ARBA" id="ARBA00022692"/>
    </source>
</evidence>
<dbReference type="InterPro" id="IPR011701">
    <property type="entry name" value="MFS"/>
</dbReference>
<name>A0A1G7RNW9_9PSED</name>
<evidence type="ECO:0000313" key="7">
    <source>
        <dbReference type="EMBL" id="SDG12451.1"/>
    </source>
</evidence>
<evidence type="ECO:0000313" key="8">
    <source>
        <dbReference type="Proteomes" id="UP000182894"/>
    </source>
</evidence>
<feature type="domain" description="Major facilitator superfamily (MFS) profile" evidence="6">
    <location>
        <begin position="22"/>
        <end position="418"/>
    </location>
</feature>
<feature type="transmembrane region" description="Helical" evidence="5">
    <location>
        <begin position="174"/>
        <end position="196"/>
    </location>
</feature>
<organism evidence="7 8">
    <name type="scientific">Pseudomonas abietaniphila</name>
    <dbReference type="NCBI Taxonomy" id="89065"/>
    <lineage>
        <taxon>Bacteria</taxon>
        <taxon>Pseudomonadati</taxon>
        <taxon>Pseudomonadota</taxon>
        <taxon>Gammaproteobacteria</taxon>
        <taxon>Pseudomonadales</taxon>
        <taxon>Pseudomonadaceae</taxon>
        <taxon>Pseudomonas</taxon>
    </lineage>
</organism>
<feature type="transmembrane region" description="Helical" evidence="5">
    <location>
        <begin position="280"/>
        <end position="298"/>
    </location>
</feature>
<feature type="transmembrane region" description="Helical" evidence="5">
    <location>
        <begin position="305"/>
        <end position="323"/>
    </location>
</feature>
<dbReference type="InterPro" id="IPR020846">
    <property type="entry name" value="MFS_dom"/>
</dbReference>
<dbReference type="AlphaFoldDB" id="A0A1G7RNW9"/>
<dbReference type="PANTHER" id="PTHR23508">
    <property type="entry name" value="CARBOXYLIC ACID TRANSPORTER PROTEIN HOMOLOG"/>
    <property type="match status" value="1"/>
</dbReference>
<feature type="transmembrane region" description="Helical" evidence="5">
    <location>
        <begin position="88"/>
        <end position="107"/>
    </location>
</feature>
<dbReference type="EMBL" id="FNCO01000001">
    <property type="protein sequence ID" value="SDG12451.1"/>
    <property type="molecule type" value="Genomic_DNA"/>
</dbReference>
<dbReference type="GO" id="GO:0005886">
    <property type="term" value="C:plasma membrane"/>
    <property type="evidence" value="ECO:0007669"/>
    <property type="project" value="TreeGrafter"/>
</dbReference>
<gene>
    <name evidence="7" type="ORF">SAMN05216605_101208</name>
</gene>
<feature type="transmembrane region" description="Helical" evidence="5">
    <location>
        <begin position="364"/>
        <end position="387"/>
    </location>
</feature>
<dbReference type="OrthoDB" id="7066727at2"/>
<dbReference type="PANTHER" id="PTHR23508:SF10">
    <property type="entry name" value="CARBOXYLIC ACID TRANSPORTER PROTEIN HOMOLOG"/>
    <property type="match status" value="1"/>
</dbReference>
<feature type="transmembrane region" description="Helical" evidence="5">
    <location>
        <begin position="393"/>
        <end position="413"/>
    </location>
</feature>
<keyword evidence="8" id="KW-1185">Reference proteome</keyword>
<dbReference type="GO" id="GO:0046943">
    <property type="term" value="F:carboxylic acid transmembrane transporter activity"/>
    <property type="evidence" value="ECO:0007669"/>
    <property type="project" value="TreeGrafter"/>
</dbReference>
<evidence type="ECO:0000256" key="4">
    <source>
        <dbReference type="ARBA" id="ARBA00023136"/>
    </source>
</evidence>
<comment type="subcellular location">
    <subcellularLocation>
        <location evidence="1">Membrane</location>
        <topology evidence="1">Multi-pass membrane protein</topology>
    </subcellularLocation>
</comment>
<feature type="transmembrane region" description="Helical" evidence="5">
    <location>
        <begin position="20"/>
        <end position="48"/>
    </location>
</feature>